<dbReference type="PROSITE" id="PS50885">
    <property type="entry name" value="HAMP"/>
    <property type="match status" value="1"/>
</dbReference>
<keyword evidence="4" id="KW-1003">Cell membrane</keyword>
<feature type="domain" description="Histidine kinase" evidence="13">
    <location>
        <begin position="268"/>
        <end position="483"/>
    </location>
</feature>
<dbReference type="CDD" id="cd00082">
    <property type="entry name" value="HisKA"/>
    <property type="match status" value="1"/>
</dbReference>
<comment type="caution">
    <text evidence="15">The sequence shown here is derived from an EMBL/GenBank/DDBJ whole genome shotgun (WGS) entry which is preliminary data.</text>
</comment>
<dbReference type="Proteomes" id="UP000774130">
    <property type="component" value="Unassembled WGS sequence"/>
</dbReference>
<dbReference type="InterPro" id="IPR003660">
    <property type="entry name" value="HAMP_dom"/>
</dbReference>
<dbReference type="EMBL" id="JAHUZB010000003">
    <property type="protein sequence ID" value="MBV7390943.1"/>
    <property type="molecule type" value="Genomic_DNA"/>
</dbReference>
<evidence type="ECO:0000259" key="14">
    <source>
        <dbReference type="PROSITE" id="PS50885"/>
    </source>
</evidence>
<keyword evidence="8 15" id="KW-0418">Kinase</keyword>
<proteinExistence type="predicted"/>
<evidence type="ECO:0000313" key="16">
    <source>
        <dbReference type="Proteomes" id="UP000774130"/>
    </source>
</evidence>
<organism evidence="15 16">
    <name type="scientific">Enterococcus alishanensis</name>
    <dbReference type="NCBI Taxonomy" id="1303817"/>
    <lineage>
        <taxon>Bacteria</taxon>
        <taxon>Bacillati</taxon>
        <taxon>Bacillota</taxon>
        <taxon>Bacilli</taxon>
        <taxon>Lactobacillales</taxon>
        <taxon>Enterococcaceae</taxon>
        <taxon>Enterococcus</taxon>
    </lineage>
</organism>
<dbReference type="InterPro" id="IPR005467">
    <property type="entry name" value="His_kinase_dom"/>
</dbReference>
<evidence type="ECO:0000256" key="6">
    <source>
        <dbReference type="ARBA" id="ARBA00022679"/>
    </source>
</evidence>
<keyword evidence="10" id="KW-0902">Two-component regulatory system</keyword>
<sequence>MKYLYQLMLAFFILTLAIISIIGLTFSQFTRRTLEQNNYSQLSHYAETIADPPASFQSNPYFNSGSVSEQLINRISYTEDVLKSQNVEFAFINADNEAEYPEINQTLLNKLVTKKEFKMVKNRSEIRKTLNYDLNNQNVSTAYVLRGLYQVDTGEFLGILVISQNAKMIHDNANAMFADLGKGFIVSAVIALIISYFLAQRQAKKVKIFNDATKKIAAGDFDVQLAANNSQDEFSQLGHSFNDMAVSLKESSEEIDRQEELRKQFMADASHEMKTPLTTIKGLLEGMRYDAIPAAQKKNAINLMEKETDRMIRLIKENLDYESIRANQIKINLQEFNATDALKDIVTQMENKAADEGDQLILEAPEKVHITADYDRFTQIVVNIVQNAIQFTHDGKIMIQASQDDQGTVIKISDTGIGMDPEQIKNIWERYYKVDPSRTNKKYAESGLGLSIVQQLMKLHNGTVTVVSELNQGTTFELHFPNR</sequence>
<dbReference type="InterPro" id="IPR050398">
    <property type="entry name" value="HssS/ArlS-like"/>
</dbReference>
<dbReference type="GO" id="GO:0016301">
    <property type="term" value="F:kinase activity"/>
    <property type="evidence" value="ECO:0007669"/>
    <property type="project" value="UniProtKB-KW"/>
</dbReference>
<dbReference type="SMART" id="SM00304">
    <property type="entry name" value="HAMP"/>
    <property type="match status" value="1"/>
</dbReference>
<evidence type="ECO:0000256" key="8">
    <source>
        <dbReference type="ARBA" id="ARBA00022777"/>
    </source>
</evidence>
<dbReference type="Pfam" id="PF00512">
    <property type="entry name" value="HisKA"/>
    <property type="match status" value="1"/>
</dbReference>
<evidence type="ECO:0000313" key="15">
    <source>
        <dbReference type="EMBL" id="MBV7390943.1"/>
    </source>
</evidence>
<evidence type="ECO:0000256" key="7">
    <source>
        <dbReference type="ARBA" id="ARBA00022741"/>
    </source>
</evidence>
<evidence type="ECO:0000256" key="4">
    <source>
        <dbReference type="ARBA" id="ARBA00022475"/>
    </source>
</evidence>
<dbReference type="EC" id="2.7.13.3" evidence="3"/>
<feature type="transmembrane region" description="Helical" evidence="12">
    <location>
        <begin position="180"/>
        <end position="199"/>
    </location>
</feature>
<evidence type="ECO:0000256" key="5">
    <source>
        <dbReference type="ARBA" id="ARBA00022553"/>
    </source>
</evidence>
<dbReference type="PANTHER" id="PTHR45528:SF1">
    <property type="entry name" value="SENSOR HISTIDINE KINASE CPXA"/>
    <property type="match status" value="1"/>
</dbReference>
<dbReference type="Pfam" id="PF00672">
    <property type="entry name" value="HAMP"/>
    <property type="match status" value="1"/>
</dbReference>
<evidence type="ECO:0000256" key="9">
    <source>
        <dbReference type="ARBA" id="ARBA00022840"/>
    </source>
</evidence>
<dbReference type="CDD" id="cd06225">
    <property type="entry name" value="HAMP"/>
    <property type="match status" value="1"/>
</dbReference>
<keyword evidence="12" id="KW-1133">Transmembrane helix</keyword>
<evidence type="ECO:0000256" key="10">
    <source>
        <dbReference type="ARBA" id="ARBA00023012"/>
    </source>
</evidence>
<name>A0ABS6TDG4_9ENTE</name>
<dbReference type="InterPro" id="IPR003594">
    <property type="entry name" value="HATPase_dom"/>
</dbReference>
<dbReference type="SMART" id="SM00387">
    <property type="entry name" value="HATPase_c"/>
    <property type="match status" value="1"/>
</dbReference>
<evidence type="ECO:0000256" key="3">
    <source>
        <dbReference type="ARBA" id="ARBA00012438"/>
    </source>
</evidence>
<dbReference type="InterPro" id="IPR003661">
    <property type="entry name" value="HisK_dim/P_dom"/>
</dbReference>
<protein>
    <recommendedName>
        <fullName evidence="3">histidine kinase</fullName>
        <ecNumber evidence="3">2.7.13.3</ecNumber>
    </recommendedName>
</protein>
<dbReference type="PROSITE" id="PS50109">
    <property type="entry name" value="HIS_KIN"/>
    <property type="match status" value="1"/>
</dbReference>
<gene>
    <name evidence="15" type="ORF">KUA55_09635</name>
</gene>
<comment type="catalytic activity">
    <reaction evidence="1">
        <text>ATP + protein L-histidine = ADP + protein N-phospho-L-histidine.</text>
        <dbReference type="EC" id="2.7.13.3"/>
    </reaction>
</comment>
<evidence type="ECO:0000256" key="12">
    <source>
        <dbReference type="SAM" id="Phobius"/>
    </source>
</evidence>
<accession>A0ABS6TDG4</accession>
<evidence type="ECO:0000256" key="11">
    <source>
        <dbReference type="ARBA" id="ARBA00023136"/>
    </source>
</evidence>
<dbReference type="PANTHER" id="PTHR45528">
    <property type="entry name" value="SENSOR HISTIDINE KINASE CPXA"/>
    <property type="match status" value="1"/>
</dbReference>
<keyword evidence="6" id="KW-0808">Transferase</keyword>
<evidence type="ECO:0000256" key="1">
    <source>
        <dbReference type="ARBA" id="ARBA00000085"/>
    </source>
</evidence>
<reference evidence="15 16" key="1">
    <citation type="submission" date="2021-06" db="EMBL/GenBank/DDBJ databases">
        <title>Enterococcus alishanensis sp. nov., a novel lactic acid bacterium isolated from fresh coffee beans.</title>
        <authorList>
            <person name="Chen Y.-S."/>
        </authorList>
    </citation>
    <scope>NUCLEOTIDE SEQUENCE [LARGE SCALE GENOMIC DNA]</scope>
    <source>
        <strain evidence="15 16">ALS3</strain>
    </source>
</reference>
<keyword evidence="16" id="KW-1185">Reference proteome</keyword>
<feature type="domain" description="HAMP" evidence="14">
    <location>
        <begin position="200"/>
        <end position="253"/>
    </location>
</feature>
<dbReference type="RefSeq" id="WP_218325981.1">
    <property type="nucleotide sequence ID" value="NZ_JAHUZB010000003.1"/>
</dbReference>
<keyword evidence="7" id="KW-0547">Nucleotide-binding</keyword>
<evidence type="ECO:0000256" key="2">
    <source>
        <dbReference type="ARBA" id="ARBA00004651"/>
    </source>
</evidence>
<keyword evidence="9" id="KW-0067">ATP-binding</keyword>
<keyword evidence="5" id="KW-0597">Phosphoprotein</keyword>
<evidence type="ECO:0000259" key="13">
    <source>
        <dbReference type="PROSITE" id="PS50109"/>
    </source>
</evidence>
<dbReference type="Pfam" id="PF02518">
    <property type="entry name" value="HATPase_c"/>
    <property type="match status" value="1"/>
</dbReference>
<keyword evidence="11 12" id="KW-0472">Membrane</keyword>
<keyword evidence="12" id="KW-0812">Transmembrane</keyword>
<comment type="subcellular location">
    <subcellularLocation>
        <location evidence="2">Cell membrane</location>
        <topology evidence="2">Multi-pass membrane protein</topology>
    </subcellularLocation>
</comment>
<dbReference type="SMART" id="SM00388">
    <property type="entry name" value="HisKA"/>
    <property type="match status" value="1"/>
</dbReference>